<dbReference type="InterPro" id="IPR015421">
    <property type="entry name" value="PyrdxlP-dep_Trfase_major"/>
</dbReference>
<keyword evidence="5" id="KW-0804">Transcription</keyword>
<keyword evidence="2" id="KW-0663">Pyridoxal phosphate</keyword>
<comment type="similarity">
    <text evidence="1">In the C-terminal section; belongs to the class-I pyridoxal-phosphate-dependent aminotransferase family.</text>
</comment>
<keyword evidence="3" id="KW-0805">Transcription regulation</keyword>
<organism evidence="7 8">
    <name type="scientific">Pseudoalteromonas aurantia 208</name>
    <dbReference type="NCBI Taxonomy" id="1314867"/>
    <lineage>
        <taxon>Bacteria</taxon>
        <taxon>Pseudomonadati</taxon>
        <taxon>Pseudomonadota</taxon>
        <taxon>Gammaproteobacteria</taxon>
        <taxon>Alteromonadales</taxon>
        <taxon>Pseudoalteromonadaceae</taxon>
        <taxon>Pseudoalteromonas</taxon>
    </lineage>
</organism>
<dbReference type="EMBL" id="AQGV01000012">
    <property type="protein sequence ID" value="MBE0367775.1"/>
    <property type="molecule type" value="Genomic_DNA"/>
</dbReference>
<dbReference type="InterPro" id="IPR015424">
    <property type="entry name" value="PyrdxlP-dep_Trfase"/>
</dbReference>
<evidence type="ECO:0000256" key="2">
    <source>
        <dbReference type="ARBA" id="ARBA00022898"/>
    </source>
</evidence>
<dbReference type="SUPFAM" id="SSF53383">
    <property type="entry name" value="PLP-dependent transferases"/>
    <property type="match status" value="1"/>
</dbReference>
<reference evidence="7 8" key="1">
    <citation type="submission" date="2015-03" db="EMBL/GenBank/DDBJ databases">
        <title>Genome sequence of Pseudoalteromonas aurantia.</title>
        <authorList>
            <person name="Xie B.-B."/>
            <person name="Rong J.-C."/>
            <person name="Qin Q.-L."/>
            <person name="Zhang Y.-Z."/>
        </authorList>
    </citation>
    <scope>NUCLEOTIDE SEQUENCE [LARGE SCALE GENOMIC DNA]</scope>
    <source>
        <strain evidence="7 8">208</strain>
    </source>
</reference>
<dbReference type="CDD" id="cd00609">
    <property type="entry name" value="AAT_like"/>
    <property type="match status" value="1"/>
</dbReference>
<dbReference type="SUPFAM" id="SSF46785">
    <property type="entry name" value="Winged helix' DNA-binding domain"/>
    <property type="match status" value="1"/>
</dbReference>
<accession>A0ABR9EC06</accession>
<dbReference type="Pfam" id="PF00392">
    <property type="entry name" value="GntR"/>
    <property type="match status" value="1"/>
</dbReference>
<dbReference type="PROSITE" id="PS50949">
    <property type="entry name" value="HTH_GNTR"/>
    <property type="match status" value="1"/>
</dbReference>
<dbReference type="InterPro" id="IPR036388">
    <property type="entry name" value="WH-like_DNA-bd_sf"/>
</dbReference>
<protein>
    <recommendedName>
        <fullName evidence="6">HTH gntR-type domain-containing protein</fullName>
    </recommendedName>
</protein>
<evidence type="ECO:0000313" key="8">
    <source>
        <dbReference type="Proteomes" id="UP000615755"/>
    </source>
</evidence>
<evidence type="ECO:0000313" key="7">
    <source>
        <dbReference type="EMBL" id="MBE0367775.1"/>
    </source>
</evidence>
<gene>
    <name evidence="7" type="ORF">PAUR_a1212</name>
</gene>
<evidence type="ECO:0000256" key="3">
    <source>
        <dbReference type="ARBA" id="ARBA00023015"/>
    </source>
</evidence>
<dbReference type="PANTHER" id="PTHR46577:SF1">
    <property type="entry name" value="HTH-TYPE TRANSCRIPTIONAL REGULATORY PROTEIN GABR"/>
    <property type="match status" value="1"/>
</dbReference>
<keyword evidence="4" id="KW-0238">DNA-binding</keyword>
<evidence type="ECO:0000256" key="4">
    <source>
        <dbReference type="ARBA" id="ARBA00023125"/>
    </source>
</evidence>
<proteinExistence type="inferred from homology"/>
<dbReference type="SMART" id="SM00345">
    <property type="entry name" value="HTH_GNTR"/>
    <property type="match status" value="1"/>
</dbReference>
<evidence type="ECO:0000256" key="5">
    <source>
        <dbReference type="ARBA" id="ARBA00023163"/>
    </source>
</evidence>
<sequence length="464" mass="52507">MNTIWQPELSQFTSLSTHQPKYRALAELVEQAIDDQQLVFGCKLPPQRQLADRLCITHGTVTRAYALLEQRGLVNARLGAGTFIAVREQILDTALETDFASSMQPMLGQQQVLGAAMQSLAEESAMLQEVMVYKLNGLARHQQFFKQWLKDKGMHCEQQEIIFCQGAQQAIYATLATLCQPGELVLHEAMTYPGFYNACQSLNLKTQGIGLGNDGINLDELEKLCQSSDIKAIYITPNCQNPTNLQYSEENLTQLLALSRRYNFFILEDDVNYCLPQNWRLPLWQKAPDRVFYLASLSKYFAGGLRVGYLLAPILWQKSVLQQLHAQCWAVSMMNFELLMRVMKNPDFAHNQEKLAKELTYRIDTLKMIMTKHQLPASFAGLNVYLPLPLHLNMHSLTSQLKANKVLVRAIDVFVNPHSEQTTQPVNGIRLTLGGPNSRAEFDLGITRIDEVLSQLPHTHDVVI</sequence>
<name>A0ABR9EC06_9GAMM</name>
<dbReference type="InterPro" id="IPR004839">
    <property type="entry name" value="Aminotransferase_I/II_large"/>
</dbReference>
<dbReference type="Pfam" id="PF00155">
    <property type="entry name" value="Aminotran_1_2"/>
    <property type="match status" value="1"/>
</dbReference>
<dbReference type="RefSeq" id="WP_192507153.1">
    <property type="nucleotide sequence ID" value="NZ_AQGV01000012.1"/>
</dbReference>
<dbReference type="InterPro" id="IPR051446">
    <property type="entry name" value="HTH_trans_reg/aminotransferase"/>
</dbReference>
<feature type="domain" description="HTH gntR-type" evidence="6">
    <location>
        <begin position="19"/>
        <end position="87"/>
    </location>
</feature>
<evidence type="ECO:0000256" key="1">
    <source>
        <dbReference type="ARBA" id="ARBA00005384"/>
    </source>
</evidence>
<comment type="caution">
    <text evidence="7">The sequence shown here is derived from an EMBL/GenBank/DDBJ whole genome shotgun (WGS) entry which is preliminary data.</text>
</comment>
<evidence type="ECO:0000259" key="6">
    <source>
        <dbReference type="PROSITE" id="PS50949"/>
    </source>
</evidence>
<dbReference type="InterPro" id="IPR000524">
    <property type="entry name" value="Tscrpt_reg_HTH_GntR"/>
</dbReference>
<keyword evidence="8" id="KW-1185">Reference proteome</keyword>
<dbReference type="CDD" id="cd07377">
    <property type="entry name" value="WHTH_GntR"/>
    <property type="match status" value="1"/>
</dbReference>
<dbReference type="InterPro" id="IPR036390">
    <property type="entry name" value="WH_DNA-bd_sf"/>
</dbReference>
<dbReference type="Proteomes" id="UP000615755">
    <property type="component" value="Unassembled WGS sequence"/>
</dbReference>
<dbReference type="Gene3D" id="3.40.640.10">
    <property type="entry name" value="Type I PLP-dependent aspartate aminotransferase-like (Major domain)"/>
    <property type="match status" value="1"/>
</dbReference>
<dbReference type="Gene3D" id="1.10.10.10">
    <property type="entry name" value="Winged helix-like DNA-binding domain superfamily/Winged helix DNA-binding domain"/>
    <property type="match status" value="1"/>
</dbReference>
<dbReference type="PANTHER" id="PTHR46577">
    <property type="entry name" value="HTH-TYPE TRANSCRIPTIONAL REGULATORY PROTEIN GABR"/>
    <property type="match status" value="1"/>
</dbReference>